<reference evidence="1" key="2">
    <citation type="journal article" date="2015" name="Data Brief">
        <title>Shoot transcriptome of the giant reed, Arundo donax.</title>
        <authorList>
            <person name="Barrero R.A."/>
            <person name="Guerrero F.D."/>
            <person name="Moolhuijzen P."/>
            <person name="Goolsby J.A."/>
            <person name="Tidwell J."/>
            <person name="Bellgard S.E."/>
            <person name="Bellgard M.I."/>
        </authorList>
    </citation>
    <scope>NUCLEOTIDE SEQUENCE</scope>
    <source>
        <tissue evidence="1">Shoot tissue taken approximately 20 cm above the soil surface</tissue>
    </source>
</reference>
<dbReference type="AlphaFoldDB" id="A0A0A8ZG61"/>
<organism evidence="1">
    <name type="scientific">Arundo donax</name>
    <name type="common">Giant reed</name>
    <name type="synonym">Donax arundinaceus</name>
    <dbReference type="NCBI Taxonomy" id="35708"/>
    <lineage>
        <taxon>Eukaryota</taxon>
        <taxon>Viridiplantae</taxon>
        <taxon>Streptophyta</taxon>
        <taxon>Embryophyta</taxon>
        <taxon>Tracheophyta</taxon>
        <taxon>Spermatophyta</taxon>
        <taxon>Magnoliopsida</taxon>
        <taxon>Liliopsida</taxon>
        <taxon>Poales</taxon>
        <taxon>Poaceae</taxon>
        <taxon>PACMAD clade</taxon>
        <taxon>Arundinoideae</taxon>
        <taxon>Arundineae</taxon>
        <taxon>Arundo</taxon>
    </lineage>
</organism>
<sequence length="34" mass="3835">MFQTSAHKIILCGMPLLKCVPCHLEFVCPLNHPL</sequence>
<evidence type="ECO:0000313" key="1">
    <source>
        <dbReference type="EMBL" id="JAD37801.1"/>
    </source>
</evidence>
<proteinExistence type="predicted"/>
<name>A0A0A8ZG61_ARUDO</name>
<dbReference type="EMBL" id="GBRH01260094">
    <property type="protein sequence ID" value="JAD37801.1"/>
    <property type="molecule type" value="Transcribed_RNA"/>
</dbReference>
<accession>A0A0A8ZG61</accession>
<reference evidence="1" key="1">
    <citation type="submission" date="2014-09" db="EMBL/GenBank/DDBJ databases">
        <authorList>
            <person name="Magalhaes I.L.F."/>
            <person name="Oliveira U."/>
            <person name="Santos F.R."/>
            <person name="Vidigal T.H.D.A."/>
            <person name="Brescovit A.D."/>
            <person name="Santos A.J."/>
        </authorList>
    </citation>
    <scope>NUCLEOTIDE SEQUENCE</scope>
    <source>
        <tissue evidence="1">Shoot tissue taken approximately 20 cm above the soil surface</tissue>
    </source>
</reference>
<protein>
    <submittedName>
        <fullName evidence="1">Uncharacterized protein</fullName>
    </submittedName>
</protein>